<feature type="region of interest" description="Disordered" evidence="1">
    <location>
        <begin position="1"/>
        <end position="20"/>
    </location>
</feature>
<evidence type="ECO:0000313" key="3">
    <source>
        <dbReference type="Proteomes" id="UP000039324"/>
    </source>
</evidence>
<evidence type="ECO:0000256" key="1">
    <source>
        <dbReference type="SAM" id="MobiDB-lite"/>
    </source>
</evidence>
<name>A0A0G4ILY2_PLABS</name>
<dbReference type="EMBL" id="CDSF01000048">
    <property type="protein sequence ID" value="CEO96188.1"/>
    <property type="molecule type" value="Genomic_DNA"/>
</dbReference>
<proteinExistence type="predicted"/>
<evidence type="ECO:0000313" key="2">
    <source>
        <dbReference type="EMBL" id="CEO96188.1"/>
    </source>
</evidence>
<organism evidence="2 3">
    <name type="scientific">Plasmodiophora brassicae</name>
    <name type="common">Clubroot disease agent</name>
    <dbReference type="NCBI Taxonomy" id="37360"/>
    <lineage>
        <taxon>Eukaryota</taxon>
        <taxon>Sar</taxon>
        <taxon>Rhizaria</taxon>
        <taxon>Endomyxa</taxon>
        <taxon>Phytomyxea</taxon>
        <taxon>Plasmodiophorida</taxon>
        <taxon>Plasmodiophoridae</taxon>
        <taxon>Plasmodiophora</taxon>
    </lineage>
</organism>
<protein>
    <submittedName>
        <fullName evidence="2">Uncharacterized protein</fullName>
    </submittedName>
</protein>
<sequence length="137" mass="15458">MASWNRPSMSPVRASGSRSTQSTMCFCSGIGLMASTTSLPKTRLPALQAVLGHQTPQLESYRLDPVDQEWQLRVHGQFVRQQLLRRLQIVRHSAPQLCNLLGHPHLEVSVRHLLLVLESQLVHRNCLSFMKLEAVPD</sequence>
<accession>A0A0G4ILY2</accession>
<keyword evidence="3" id="KW-1185">Reference proteome</keyword>
<reference evidence="2 3" key="1">
    <citation type="submission" date="2015-02" db="EMBL/GenBank/DDBJ databases">
        <authorList>
            <person name="Chooi Y.-H."/>
        </authorList>
    </citation>
    <scope>NUCLEOTIDE SEQUENCE [LARGE SCALE GENOMIC DNA]</scope>
    <source>
        <strain evidence="2">E3</strain>
    </source>
</reference>
<gene>
    <name evidence="2" type="ORF">PBRA_009716</name>
</gene>
<dbReference type="Proteomes" id="UP000039324">
    <property type="component" value="Unassembled WGS sequence"/>
</dbReference>
<dbReference type="AlphaFoldDB" id="A0A0G4ILY2"/>